<keyword evidence="4" id="KW-0560">Oxidoreductase</keyword>
<dbReference type="GO" id="GO:0004499">
    <property type="term" value="F:N,N-dimethylaniline monooxygenase activity"/>
    <property type="evidence" value="ECO:0007669"/>
    <property type="project" value="InterPro"/>
</dbReference>
<accession>A0A2U3DXV0</accession>
<dbReference type="PANTHER" id="PTHR43098:SF5">
    <property type="entry name" value="DUAL-FUNCTIONAL MONOOXYGENASE_METHYLTRANSFERASE PSOF"/>
    <property type="match status" value="1"/>
</dbReference>
<dbReference type="Gene3D" id="3.50.50.60">
    <property type="entry name" value="FAD/NAD(P)-binding domain"/>
    <property type="match status" value="2"/>
</dbReference>
<dbReference type="InterPro" id="IPR050775">
    <property type="entry name" value="FAD-binding_Monooxygenases"/>
</dbReference>
<evidence type="ECO:0000256" key="4">
    <source>
        <dbReference type="ARBA" id="ARBA00023002"/>
    </source>
</evidence>
<sequence length="577" mass="65825">MKDPQTKYEALEPSCISVDCRIMAAATSEDVLDVLIIGAGLSGICSLYHVKHRFSSWRVLALESGSDVGGTWYWNRYPGCRFDSESVSYCFSFDKELLAEWHWKETFSSQPETYKYIRHFARKHGLYDYIRFNITVKAAQWNDEARHWIVTDETGNQLRTRFLVSCLGFLSSPTLPAIPGIDRFQGQYFHTSRWPASLNVDHDFADRRIGIIGTGATGIQTTTALSKVPNILSLTVFQRTANWAAPLWNTEISEDQMARYREQYGDIFKRCSETWSCFLHDADPRKSVEVSQEERIALWERVYHEPGFSKWLGVFSDTYTDREANALYTTWMEGKIRDRVQDPTVANSLIPDHGFGLRRVPLESGYFEAFNKPHVHLVDLKSRPIREISTHGIITSDGALHEIDVLICATGFNAITGAFSAIEWECRGGRPLTRRAGTDINQEEVWADDRPKTYLGIAAPSTPNMLMVLGPHQPYGNATRSIEHVVEVICDMLEYCKDNHYTYFEATEEAARDWTNHVIDAGSRGLLNEVDSWMTGVNKNVEGKTVRNIARYAGSATEFRRRCEESKAENYKGFRFV</sequence>
<dbReference type="InterPro" id="IPR020946">
    <property type="entry name" value="Flavin_mOase-like"/>
</dbReference>
<dbReference type="PANTHER" id="PTHR43098">
    <property type="entry name" value="L-ORNITHINE N(5)-MONOOXYGENASE-RELATED"/>
    <property type="match status" value="1"/>
</dbReference>
<dbReference type="Proteomes" id="UP000245956">
    <property type="component" value="Unassembled WGS sequence"/>
</dbReference>
<evidence type="ECO:0000256" key="1">
    <source>
        <dbReference type="ARBA" id="ARBA00022630"/>
    </source>
</evidence>
<evidence type="ECO:0008006" key="7">
    <source>
        <dbReference type="Google" id="ProtNLM"/>
    </source>
</evidence>
<gene>
    <name evidence="5" type="ORF">PCL_04579</name>
</gene>
<evidence type="ECO:0000256" key="3">
    <source>
        <dbReference type="ARBA" id="ARBA00022857"/>
    </source>
</evidence>
<evidence type="ECO:0000313" key="6">
    <source>
        <dbReference type="Proteomes" id="UP000245956"/>
    </source>
</evidence>
<name>A0A2U3DXV0_PURLI</name>
<evidence type="ECO:0000256" key="2">
    <source>
        <dbReference type="ARBA" id="ARBA00022827"/>
    </source>
</evidence>
<dbReference type="EMBL" id="LCWV01000021">
    <property type="protein sequence ID" value="PWI67073.1"/>
    <property type="molecule type" value="Genomic_DNA"/>
</dbReference>
<dbReference type="AlphaFoldDB" id="A0A2U3DXV0"/>
<keyword evidence="1" id="KW-0285">Flavoprotein</keyword>
<evidence type="ECO:0000313" key="5">
    <source>
        <dbReference type="EMBL" id="PWI67073.1"/>
    </source>
</evidence>
<protein>
    <recommendedName>
        <fullName evidence="7">Cyclohexanone monooxygenase</fullName>
    </recommendedName>
</protein>
<keyword evidence="3" id="KW-0521">NADP</keyword>
<dbReference type="GO" id="GO:0050660">
    <property type="term" value="F:flavin adenine dinucleotide binding"/>
    <property type="evidence" value="ECO:0007669"/>
    <property type="project" value="InterPro"/>
</dbReference>
<comment type="caution">
    <text evidence="5">The sequence shown here is derived from an EMBL/GenBank/DDBJ whole genome shotgun (WGS) entry which is preliminary data.</text>
</comment>
<organism evidence="5 6">
    <name type="scientific">Purpureocillium lilacinum</name>
    <name type="common">Paecilomyces lilacinus</name>
    <dbReference type="NCBI Taxonomy" id="33203"/>
    <lineage>
        <taxon>Eukaryota</taxon>
        <taxon>Fungi</taxon>
        <taxon>Dikarya</taxon>
        <taxon>Ascomycota</taxon>
        <taxon>Pezizomycotina</taxon>
        <taxon>Sordariomycetes</taxon>
        <taxon>Hypocreomycetidae</taxon>
        <taxon>Hypocreales</taxon>
        <taxon>Ophiocordycipitaceae</taxon>
        <taxon>Purpureocillium</taxon>
    </lineage>
</organism>
<dbReference type="InterPro" id="IPR036188">
    <property type="entry name" value="FAD/NAD-bd_sf"/>
</dbReference>
<dbReference type="SUPFAM" id="SSF51905">
    <property type="entry name" value="FAD/NAD(P)-binding domain"/>
    <property type="match status" value="2"/>
</dbReference>
<proteinExistence type="predicted"/>
<reference evidence="5 6" key="1">
    <citation type="journal article" date="2016" name="Front. Microbiol.">
        <title>Genome and transcriptome sequences reveal the specific parasitism of the nematophagous Purpureocillium lilacinum 36-1.</title>
        <authorList>
            <person name="Xie J."/>
            <person name="Li S."/>
            <person name="Mo C."/>
            <person name="Xiao X."/>
            <person name="Peng D."/>
            <person name="Wang G."/>
            <person name="Xiao Y."/>
        </authorList>
    </citation>
    <scope>NUCLEOTIDE SEQUENCE [LARGE SCALE GENOMIC DNA]</scope>
    <source>
        <strain evidence="5 6">36-1</strain>
    </source>
</reference>
<keyword evidence="2" id="KW-0274">FAD</keyword>
<dbReference type="GO" id="GO:0050661">
    <property type="term" value="F:NADP binding"/>
    <property type="evidence" value="ECO:0007669"/>
    <property type="project" value="InterPro"/>
</dbReference>
<dbReference type="Pfam" id="PF00743">
    <property type="entry name" value="FMO-like"/>
    <property type="match status" value="1"/>
</dbReference>